<feature type="domain" description="Xylose isomerase-like TIM barrel" evidence="9">
    <location>
        <begin position="28"/>
        <end position="267"/>
    </location>
</feature>
<evidence type="ECO:0000256" key="3">
    <source>
        <dbReference type="ARBA" id="ARBA00005962"/>
    </source>
</evidence>
<accession>A0A8J6K8U9</accession>
<dbReference type="FunFam" id="3.20.20.150:FF:000007">
    <property type="entry name" value="Hydroxypyruvate isomerase"/>
    <property type="match status" value="1"/>
</dbReference>
<evidence type="ECO:0000259" key="9">
    <source>
        <dbReference type="Pfam" id="PF01261"/>
    </source>
</evidence>
<evidence type="ECO:0000256" key="7">
    <source>
        <dbReference type="PIRNR" id="PIRNR006241"/>
    </source>
</evidence>
<evidence type="ECO:0000256" key="6">
    <source>
        <dbReference type="ARBA" id="ARBA00023235"/>
    </source>
</evidence>
<dbReference type="PIRSF" id="PIRSF006241">
    <property type="entry name" value="HyI"/>
    <property type="match status" value="1"/>
</dbReference>
<dbReference type="PANTHER" id="PTHR43489:SF6">
    <property type="entry name" value="HYDROXYPYRUVATE ISOMERASE-RELATED"/>
    <property type="match status" value="1"/>
</dbReference>
<keyword evidence="11" id="KW-1185">Reference proteome</keyword>
<dbReference type="GO" id="GO:0046487">
    <property type="term" value="P:glyoxylate metabolic process"/>
    <property type="evidence" value="ECO:0007669"/>
    <property type="project" value="TreeGrafter"/>
</dbReference>
<comment type="caution">
    <text evidence="10">The sequence shown here is derived from an EMBL/GenBank/DDBJ whole genome shotgun (WGS) entry which is preliminary data.</text>
</comment>
<dbReference type="OrthoDB" id="4214675at2759"/>
<dbReference type="SUPFAM" id="SSF51658">
    <property type="entry name" value="Xylose isomerase-like"/>
    <property type="match status" value="1"/>
</dbReference>
<comment type="similarity">
    <text evidence="3 7">Belongs to the hyi family.</text>
</comment>
<sequence length="279" mass="30832">MPPPPLRFAANVSWLFPDVPDLPGRIVAAGRAGFRAVEVAWPYAADRGALKAALRAGAMELVLMNTPAGDAAGGELGLGALPCRQEGFRAGLQQATTWAQELGCSRIHIMAGRVPAHVERSSIEKEMEETFIENLRYAADILNQADIVGLIEPINCRITEPRYFLNTPQQGAAILQKVGRPNMKMQMDLYHWQIMDGNLTENIKTYFPLIGHVQVAQVPHRNEPDSPGELNFPYLFDLLQGLGYQGYIGCEYKPRGDTAAGLGWLEDYRRRCEDRGAAQ</sequence>
<feature type="active site" description="Proton donor/acceptor" evidence="8">
    <location>
        <position position="251"/>
    </location>
</feature>
<evidence type="ECO:0000313" key="10">
    <source>
        <dbReference type="EMBL" id="KAG9482885.1"/>
    </source>
</evidence>
<dbReference type="Proteomes" id="UP000770717">
    <property type="component" value="Unassembled WGS sequence"/>
</dbReference>
<evidence type="ECO:0000256" key="4">
    <source>
        <dbReference type="ARBA" id="ARBA00012570"/>
    </source>
</evidence>
<evidence type="ECO:0000256" key="8">
    <source>
        <dbReference type="PIRSR" id="PIRSR006241-50"/>
    </source>
</evidence>
<dbReference type="InterPro" id="IPR036237">
    <property type="entry name" value="Xyl_isomerase-like_sf"/>
</dbReference>
<dbReference type="Pfam" id="PF01261">
    <property type="entry name" value="AP_endonuc_2"/>
    <property type="match status" value="1"/>
</dbReference>
<dbReference type="InterPro" id="IPR026040">
    <property type="entry name" value="HyI-like"/>
</dbReference>
<name>A0A8J6K8U9_ELECQ</name>
<proteinExistence type="inferred from homology"/>
<evidence type="ECO:0000256" key="5">
    <source>
        <dbReference type="ARBA" id="ARBA00017985"/>
    </source>
</evidence>
<dbReference type="GO" id="GO:0008903">
    <property type="term" value="F:hydroxypyruvate isomerase activity"/>
    <property type="evidence" value="ECO:0007669"/>
    <property type="project" value="UniProtKB-EC"/>
</dbReference>
<dbReference type="InterPro" id="IPR013022">
    <property type="entry name" value="Xyl_isomerase-like_TIM-brl"/>
</dbReference>
<dbReference type="EMBL" id="WNTK01000005">
    <property type="protein sequence ID" value="KAG9482885.1"/>
    <property type="molecule type" value="Genomic_DNA"/>
</dbReference>
<dbReference type="PANTHER" id="PTHR43489">
    <property type="entry name" value="ISOMERASE"/>
    <property type="match status" value="1"/>
</dbReference>
<gene>
    <name evidence="10" type="ORF">GDO78_009051</name>
</gene>
<evidence type="ECO:0000256" key="2">
    <source>
        <dbReference type="ARBA" id="ARBA00002968"/>
    </source>
</evidence>
<dbReference type="InterPro" id="IPR050417">
    <property type="entry name" value="Sugar_Epim/Isomerase"/>
</dbReference>
<comment type="catalytic activity">
    <reaction evidence="1 7">
        <text>3-hydroxypyruvate = 2-hydroxy-3-oxopropanoate</text>
        <dbReference type="Rhea" id="RHEA:11952"/>
        <dbReference type="ChEBI" id="CHEBI:17180"/>
        <dbReference type="ChEBI" id="CHEBI:57978"/>
        <dbReference type="EC" id="5.3.1.22"/>
    </reaction>
</comment>
<evidence type="ECO:0000256" key="1">
    <source>
        <dbReference type="ARBA" id="ARBA00000476"/>
    </source>
</evidence>
<reference evidence="10" key="1">
    <citation type="thesis" date="2020" institute="ProQuest LLC" country="789 East Eisenhower Parkway, Ann Arbor, MI, USA">
        <title>Comparative Genomics and Chromosome Evolution.</title>
        <authorList>
            <person name="Mudd A.B."/>
        </authorList>
    </citation>
    <scope>NUCLEOTIDE SEQUENCE</scope>
    <source>
        <strain evidence="10">HN-11 Male</strain>
        <tissue evidence="10">Kidney and liver</tissue>
    </source>
</reference>
<keyword evidence="6 7" id="KW-0413">Isomerase</keyword>
<organism evidence="10 11">
    <name type="scientific">Eleutherodactylus coqui</name>
    <name type="common">Puerto Rican coqui</name>
    <dbReference type="NCBI Taxonomy" id="57060"/>
    <lineage>
        <taxon>Eukaryota</taxon>
        <taxon>Metazoa</taxon>
        <taxon>Chordata</taxon>
        <taxon>Craniata</taxon>
        <taxon>Vertebrata</taxon>
        <taxon>Euteleostomi</taxon>
        <taxon>Amphibia</taxon>
        <taxon>Batrachia</taxon>
        <taxon>Anura</taxon>
        <taxon>Neobatrachia</taxon>
        <taxon>Hyloidea</taxon>
        <taxon>Eleutherodactylidae</taxon>
        <taxon>Eleutherodactylinae</taxon>
        <taxon>Eleutherodactylus</taxon>
        <taxon>Eleutherodactylus</taxon>
    </lineage>
</organism>
<evidence type="ECO:0000313" key="11">
    <source>
        <dbReference type="Proteomes" id="UP000770717"/>
    </source>
</evidence>
<dbReference type="EC" id="5.3.1.22" evidence="4 7"/>
<comment type="function">
    <text evidence="2 7">Catalyzes the reversible isomerization between hydroxypyruvate and 2-hydroxy-3-oxopropanoate (also termed tartronate semialdehyde).</text>
</comment>
<protein>
    <recommendedName>
        <fullName evidence="5 7">Putative hydroxypyruvate isomerase</fullName>
        <ecNumber evidence="4 7">5.3.1.22</ecNumber>
    </recommendedName>
</protein>
<dbReference type="AlphaFoldDB" id="A0A8J6K8U9"/>
<dbReference type="Gene3D" id="3.20.20.150">
    <property type="entry name" value="Divalent-metal-dependent TIM barrel enzymes"/>
    <property type="match status" value="1"/>
</dbReference>
<feature type="active site" description="Proton donor/acceptor" evidence="8">
    <location>
        <position position="152"/>
    </location>
</feature>